<dbReference type="Gene3D" id="1.10.1750.10">
    <property type="match status" value="1"/>
</dbReference>
<protein>
    <submittedName>
        <fullName evidence="3">Helix-turn-helix domain-containing protein</fullName>
    </submittedName>
</protein>
<dbReference type="InterPro" id="IPR013159">
    <property type="entry name" value="DnaA_C"/>
</dbReference>
<evidence type="ECO:0000313" key="4">
    <source>
        <dbReference type="Proteomes" id="UP001595613"/>
    </source>
</evidence>
<accession>A0ABV7X7P0</accession>
<evidence type="ECO:0000313" key="3">
    <source>
        <dbReference type="EMBL" id="MFC3706060.1"/>
    </source>
</evidence>
<dbReference type="Proteomes" id="UP001595613">
    <property type="component" value="Unassembled WGS sequence"/>
</dbReference>
<evidence type="ECO:0000259" key="2">
    <source>
        <dbReference type="SMART" id="SM00760"/>
    </source>
</evidence>
<proteinExistence type="predicted"/>
<organism evidence="3 4">
    <name type="scientific">Devosia honganensis</name>
    <dbReference type="NCBI Taxonomy" id="1610527"/>
    <lineage>
        <taxon>Bacteria</taxon>
        <taxon>Pseudomonadati</taxon>
        <taxon>Pseudomonadota</taxon>
        <taxon>Alphaproteobacteria</taxon>
        <taxon>Hyphomicrobiales</taxon>
        <taxon>Devosiaceae</taxon>
        <taxon>Devosia</taxon>
    </lineage>
</organism>
<dbReference type="SMART" id="SM00760">
    <property type="entry name" value="Bac_DnaA_C"/>
    <property type="match status" value="1"/>
</dbReference>
<reference evidence="4" key="1">
    <citation type="journal article" date="2019" name="Int. J. Syst. Evol. Microbiol.">
        <title>The Global Catalogue of Microorganisms (GCM) 10K type strain sequencing project: providing services to taxonomists for standard genome sequencing and annotation.</title>
        <authorList>
            <consortium name="The Broad Institute Genomics Platform"/>
            <consortium name="The Broad Institute Genome Sequencing Center for Infectious Disease"/>
            <person name="Wu L."/>
            <person name="Ma J."/>
        </authorList>
    </citation>
    <scope>NUCLEOTIDE SEQUENCE [LARGE SCALE GENOMIC DNA]</scope>
    <source>
        <strain evidence="4">KCTC 42281</strain>
    </source>
</reference>
<dbReference type="EMBL" id="JBHRYD010000014">
    <property type="protein sequence ID" value="MFC3706060.1"/>
    <property type="molecule type" value="Genomic_DNA"/>
</dbReference>
<dbReference type="RefSeq" id="WP_380098100.1">
    <property type="nucleotide sequence ID" value="NZ_JBHRYD010000014.1"/>
</dbReference>
<sequence length="177" mass="19545">MNALAPISFESALKARYANARLRLMSGRSLPALPEITLSEPEPSPEPKVYYPPVPLNMLRPCSARFLIRLVGLKHNIPVRYILGLSRQRKVVAARHEAIAAVYQHTQASMPAVGRFFGRDHTTILSALRKMGAERKLVEMTPRARAARRPQKVVSAPDLTPTGSFCNGKGWSEAPHG</sequence>
<dbReference type="InterPro" id="IPR010921">
    <property type="entry name" value="Trp_repressor/repl_initiator"/>
</dbReference>
<dbReference type="SUPFAM" id="SSF48295">
    <property type="entry name" value="TrpR-like"/>
    <property type="match status" value="1"/>
</dbReference>
<dbReference type="Pfam" id="PF08299">
    <property type="entry name" value="Bac_DnaA_C"/>
    <property type="match status" value="1"/>
</dbReference>
<dbReference type="CDD" id="cd06571">
    <property type="entry name" value="Bac_DnaA_C"/>
    <property type="match status" value="1"/>
</dbReference>
<name>A0ABV7X7P0_9HYPH</name>
<evidence type="ECO:0000256" key="1">
    <source>
        <dbReference type="SAM" id="MobiDB-lite"/>
    </source>
</evidence>
<gene>
    <name evidence="3" type="ORF">ACFOOL_15005</name>
</gene>
<feature type="domain" description="Chromosomal replication initiator DnaA C-terminal" evidence="2">
    <location>
        <begin position="63"/>
        <end position="131"/>
    </location>
</feature>
<comment type="caution">
    <text evidence="3">The sequence shown here is derived from an EMBL/GenBank/DDBJ whole genome shotgun (WGS) entry which is preliminary data.</text>
</comment>
<feature type="region of interest" description="Disordered" evidence="1">
    <location>
        <begin position="142"/>
        <end position="177"/>
    </location>
</feature>
<keyword evidence="4" id="KW-1185">Reference proteome</keyword>